<protein>
    <recommendedName>
        <fullName evidence="1">Amine oxidase domain-containing protein</fullName>
    </recommendedName>
</protein>
<dbReference type="PRINTS" id="PR00419">
    <property type="entry name" value="ADXRDTASE"/>
</dbReference>
<dbReference type="InterPro" id="IPR002937">
    <property type="entry name" value="Amino_oxidase"/>
</dbReference>
<dbReference type="Pfam" id="PF02353">
    <property type="entry name" value="CMAS"/>
    <property type="match status" value="1"/>
</dbReference>
<feature type="domain" description="Amine oxidase" evidence="1">
    <location>
        <begin position="10"/>
        <end position="323"/>
    </location>
</feature>
<dbReference type="InterPro" id="IPR036188">
    <property type="entry name" value="FAD/NAD-bd_sf"/>
</dbReference>
<dbReference type="SUPFAM" id="SSF53335">
    <property type="entry name" value="S-adenosyl-L-methionine-dependent methyltransferases"/>
    <property type="match status" value="1"/>
</dbReference>
<dbReference type="Gene3D" id="3.40.50.150">
    <property type="entry name" value="Vaccinia Virus protein VP39"/>
    <property type="match status" value="1"/>
</dbReference>
<dbReference type="InterPro" id="IPR026669">
    <property type="entry name" value="Arsenite_MeTrfase-like"/>
</dbReference>
<sequence>MRVAVVGAGISGLVSAYVLAKAGAEVVLYEKDDYLGGHVIKTAVVDGIDLDLGFMVFNRVTYPNLMELFETLGVDMEASDKSFSVSLDDGHGYEWGTRNGLSSLFAQKKNVLNPHFCHMLWEVTKFKVDALRYLEHNQDISHGETLEGFIKSHGYSELFQNAYLIPMCSSIWSCSAEQVLSFCAFSVLSFLQNHHNLQVFGCPQWLRIKNHSDAYVKKLKEDLERRGCQIRVGCSVHSITKLDDGCVIMCEDGSQERYNGCIIATHAPEALKMLGEQASYEERRILGAFNYVHSDMFLHHDTKLMPRNQTTWSACNFHGTLDNEVCLTYWLNVMQNIDDKGQPFLVTISPPKTPESTVLKWSTKRPIPSVSASKALLELHTIQGKRNMVFCGAYQGYGLHEDGVKAGIVAANSMLNKSCEILNNPKQMVPSLMEASARLFLVKYLRDNIANATLILIEDGGTILTFEGTKHKSSLKVYIKVHNPQFYWKIVTKASLGLAEAYINGDFSLIDKYDGLLNMLKLFSSRTFKKREWWKPVFLTTSAKYIYHHAMRRNTVTQARKNISHHYDLSNEVFSLYLDESMTYSCAIFKSADEDLKTAQMRKISSLIKKARVQKNHEVLDIGCGWGSLAIELVKQTGCKYTGITLSKEQIKYAESKVKEAGLHDRIKFLLCDYRQLPDTFKYDRIISCEAIEHFGHEYYEEFFKRCDDALAEDGILVLQFIAVPDRNYENFRKRAYFLKEYIFPGGNIPSLNRLTSAMLTSSRLSVDHVEKLEAVHYYQTLRCWRANFLKNQSKIIALGFNQEFIRTWEYYFDYCAMGFKLGIVMDYQVVFSRPGNMNATLGDPYKEVVSAA</sequence>
<dbReference type="CDD" id="cd02440">
    <property type="entry name" value="AdoMet_MTases"/>
    <property type="match status" value="1"/>
</dbReference>
<reference evidence="2" key="1">
    <citation type="journal article" date="2023" name="bioRxiv">
        <title>Improved chromosome-level genome assembly for marigold (Tagetes erecta).</title>
        <authorList>
            <person name="Jiang F."/>
            <person name="Yuan L."/>
            <person name="Wang S."/>
            <person name="Wang H."/>
            <person name="Xu D."/>
            <person name="Wang A."/>
            <person name="Fan W."/>
        </authorList>
    </citation>
    <scope>NUCLEOTIDE SEQUENCE</scope>
    <source>
        <strain evidence="2">WSJ</strain>
        <tissue evidence="2">Leaf</tissue>
    </source>
</reference>
<organism evidence="2 3">
    <name type="scientific">Tagetes erecta</name>
    <name type="common">African marigold</name>
    <dbReference type="NCBI Taxonomy" id="13708"/>
    <lineage>
        <taxon>Eukaryota</taxon>
        <taxon>Viridiplantae</taxon>
        <taxon>Streptophyta</taxon>
        <taxon>Embryophyta</taxon>
        <taxon>Tracheophyta</taxon>
        <taxon>Spermatophyta</taxon>
        <taxon>Magnoliopsida</taxon>
        <taxon>eudicotyledons</taxon>
        <taxon>Gunneridae</taxon>
        <taxon>Pentapetalae</taxon>
        <taxon>asterids</taxon>
        <taxon>campanulids</taxon>
        <taxon>Asterales</taxon>
        <taxon>Asteraceae</taxon>
        <taxon>Asteroideae</taxon>
        <taxon>Heliantheae alliance</taxon>
        <taxon>Tageteae</taxon>
        <taxon>Tagetes</taxon>
    </lineage>
</organism>
<dbReference type="Pfam" id="PF01593">
    <property type="entry name" value="Amino_oxidase"/>
    <property type="match status" value="1"/>
</dbReference>
<dbReference type="EMBL" id="JAUHHV010000007">
    <property type="protein sequence ID" value="KAK1419908.1"/>
    <property type="molecule type" value="Genomic_DNA"/>
</dbReference>
<dbReference type="PANTHER" id="PTHR43675">
    <property type="entry name" value="ARSENITE METHYLTRANSFERASE"/>
    <property type="match status" value="1"/>
</dbReference>
<keyword evidence="3" id="KW-1185">Reference proteome</keyword>
<evidence type="ECO:0000313" key="3">
    <source>
        <dbReference type="Proteomes" id="UP001229421"/>
    </source>
</evidence>
<dbReference type="Gene3D" id="3.50.50.60">
    <property type="entry name" value="FAD/NAD(P)-binding domain"/>
    <property type="match status" value="1"/>
</dbReference>
<comment type="caution">
    <text evidence="2">The sequence shown here is derived from an EMBL/GenBank/DDBJ whole genome shotgun (WGS) entry which is preliminary data.</text>
</comment>
<dbReference type="PANTHER" id="PTHR43675:SF27">
    <property type="entry name" value="FAD_NAD(P)-BINDING DOMAIN, S-ADENOSYL-L-METHIONINE-DEPENDENT METHYLTRANSFERASE-RELATED"/>
    <property type="match status" value="1"/>
</dbReference>
<dbReference type="InterPro" id="IPR029063">
    <property type="entry name" value="SAM-dependent_MTases_sf"/>
</dbReference>
<dbReference type="SUPFAM" id="SSF51905">
    <property type="entry name" value="FAD/NAD(P)-binding domain"/>
    <property type="match status" value="1"/>
</dbReference>
<dbReference type="Proteomes" id="UP001229421">
    <property type="component" value="Unassembled WGS sequence"/>
</dbReference>
<accession>A0AAD8KBY5</accession>
<proteinExistence type="predicted"/>
<dbReference type="GO" id="GO:0016491">
    <property type="term" value="F:oxidoreductase activity"/>
    <property type="evidence" value="ECO:0007669"/>
    <property type="project" value="InterPro"/>
</dbReference>
<evidence type="ECO:0000313" key="2">
    <source>
        <dbReference type="EMBL" id="KAK1419908.1"/>
    </source>
</evidence>
<name>A0AAD8KBY5_TARER</name>
<dbReference type="AlphaFoldDB" id="A0AAD8KBY5"/>
<gene>
    <name evidence="2" type="ORF">QVD17_29344</name>
</gene>
<evidence type="ECO:0000259" key="1">
    <source>
        <dbReference type="Pfam" id="PF01593"/>
    </source>
</evidence>
<dbReference type="GO" id="GO:0008168">
    <property type="term" value="F:methyltransferase activity"/>
    <property type="evidence" value="ECO:0007669"/>
    <property type="project" value="TreeGrafter"/>
</dbReference>